<dbReference type="CDD" id="cd02412">
    <property type="entry name" value="KH-II_30S_S3"/>
    <property type="match status" value="1"/>
</dbReference>
<dbReference type="PROSITE" id="PS50823">
    <property type="entry name" value="KH_TYPE_2"/>
    <property type="match status" value="1"/>
</dbReference>
<feature type="domain" description="KH type-2" evidence="11">
    <location>
        <begin position="56"/>
        <end position="117"/>
    </location>
</feature>
<feature type="region of interest" description="Disordered" evidence="10">
    <location>
        <begin position="229"/>
        <end position="290"/>
    </location>
</feature>
<evidence type="ECO:0000259" key="11">
    <source>
        <dbReference type="PROSITE" id="PS50823"/>
    </source>
</evidence>
<accession>A0ABT1M893</accession>
<keyword evidence="13" id="KW-1185">Reference proteome</keyword>
<feature type="compositionally biased region" description="Low complexity" evidence="10">
    <location>
        <begin position="249"/>
        <end position="290"/>
    </location>
</feature>
<evidence type="ECO:0000256" key="3">
    <source>
        <dbReference type="ARBA" id="ARBA00022884"/>
    </source>
</evidence>
<dbReference type="InterPro" id="IPR004087">
    <property type="entry name" value="KH_dom"/>
</dbReference>
<evidence type="ECO:0000256" key="10">
    <source>
        <dbReference type="SAM" id="MobiDB-lite"/>
    </source>
</evidence>
<dbReference type="Gene3D" id="3.30.1140.32">
    <property type="entry name" value="Ribosomal protein S3, C-terminal domain"/>
    <property type="match status" value="1"/>
</dbReference>
<dbReference type="Pfam" id="PF00189">
    <property type="entry name" value="Ribosomal_S3_C"/>
    <property type="match status" value="1"/>
</dbReference>
<comment type="caution">
    <text evidence="12">The sequence shown here is derived from an EMBL/GenBank/DDBJ whole genome shotgun (WGS) entry which is preliminary data.</text>
</comment>
<evidence type="ECO:0000313" key="12">
    <source>
        <dbReference type="EMBL" id="MCP9275396.1"/>
    </source>
</evidence>
<dbReference type="PROSITE" id="PS00548">
    <property type="entry name" value="RIBOSOMAL_S3"/>
    <property type="match status" value="1"/>
</dbReference>
<dbReference type="InterPro" id="IPR036419">
    <property type="entry name" value="Ribosomal_S3_C_sf"/>
</dbReference>
<dbReference type="Proteomes" id="UP001651690">
    <property type="component" value="Unassembled WGS sequence"/>
</dbReference>
<comment type="subunit">
    <text evidence="8">Part of the 30S ribosomal subunit. Forms a tight complex with proteins S10 and S14.</text>
</comment>
<dbReference type="InterPro" id="IPR009019">
    <property type="entry name" value="KH_sf_prok-type"/>
</dbReference>
<evidence type="ECO:0000256" key="6">
    <source>
        <dbReference type="ARBA" id="ARBA00024998"/>
    </source>
</evidence>
<dbReference type="InterPro" id="IPR001351">
    <property type="entry name" value="Ribosomal_uS3_C"/>
</dbReference>
<dbReference type="Gene3D" id="3.30.300.20">
    <property type="match status" value="1"/>
</dbReference>
<organism evidence="12 13">
    <name type="scientific">Mycolicibacterium arenosum</name>
    <dbReference type="NCBI Taxonomy" id="2952157"/>
    <lineage>
        <taxon>Bacteria</taxon>
        <taxon>Bacillati</taxon>
        <taxon>Actinomycetota</taxon>
        <taxon>Actinomycetes</taxon>
        <taxon>Mycobacteriales</taxon>
        <taxon>Mycobacteriaceae</taxon>
        <taxon>Mycolicibacterium</taxon>
    </lineage>
</organism>
<evidence type="ECO:0000256" key="4">
    <source>
        <dbReference type="ARBA" id="ARBA00022980"/>
    </source>
</evidence>
<dbReference type="PANTHER" id="PTHR11760">
    <property type="entry name" value="30S/40S RIBOSOMAL PROTEIN S3"/>
    <property type="match status" value="1"/>
</dbReference>
<protein>
    <recommendedName>
        <fullName evidence="7 8">Small ribosomal subunit protein uS3</fullName>
    </recommendedName>
</protein>
<proteinExistence type="inferred from homology"/>
<gene>
    <name evidence="8 12" type="primary">rpsC</name>
    <name evidence="12" type="ORF">NM203_24720</name>
</gene>
<dbReference type="HAMAP" id="MF_01309_B">
    <property type="entry name" value="Ribosomal_uS3_B"/>
    <property type="match status" value="1"/>
</dbReference>
<evidence type="ECO:0000256" key="9">
    <source>
        <dbReference type="RuleBase" id="RU003624"/>
    </source>
</evidence>
<dbReference type="Pfam" id="PF07650">
    <property type="entry name" value="KH_2"/>
    <property type="match status" value="1"/>
</dbReference>
<keyword evidence="4 8" id="KW-0689">Ribosomal protein</keyword>
<dbReference type="EMBL" id="JANDBD010000011">
    <property type="protein sequence ID" value="MCP9275396.1"/>
    <property type="molecule type" value="Genomic_DNA"/>
</dbReference>
<name>A0ABT1M893_9MYCO</name>
<evidence type="ECO:0000313" key="13">
    <source>
        <dbReference type="Proteomes" id="UP001651690"/>
    </source>
</evidence>
<keyword evidence="5 8" id="KW-0687">Ribonucleoprotein</keyword>
<dbReference type="SMART" id="SM00322">
    <property type="entry name" value="KH"/>
    <property type="match status" value="1"/>
</dbReference>
<dbReference type="SUPFAM" id="SSF54814">
    <property type="entry name" value="Prokaryotic type KH domain (KH-domain type II)"/>
    <property type="match status" value="1"/>
</dbReference>
<dbReference type="PANTHER" id="PTHR11760:SF19">
    <property type="entry name" value="SMALL RIBOSOMAL SUBUNIT PROTEIN US3C"/>
    <property type="match status" value="1"/>
</dbReference>
<dbReference type="InterPro" id="IPR015946">
    <property type="entry name" value="KH_dom-like_a/b"/>
</dbReference>
<sequence length="290" mass="31946">MGQKINPHGFRLGITTDWKSRWYADKQYKDYVKEDVAIRRRLFQPFSIPDSPRAVELERAGVAKVEIERTRDRVRVDIHTARPGIVIGQRGKAADAIRAALEKLTGKQVQLNILEVKNPESVAQLVAQGVAEQLSNRVAFRRAMRKAMQSAMRQPNVKGIRVQCSGRLGGAEMSRSEFYRDGRVPLHTLRADIDYGLYEAKTTFGRIGVKVWIYKGDVVGGKRELTAAVPASADRPRRDRPSGTRPRRSGSAGTTATSTEAGRAATEGAPAEAPVATEVPTTPTSEPTEN</sequence>
<evidence type="ECO:0000256" key="8">
    <source>
        <dbReference type="HAMAP-Rule" id="MF_01309"/>
    </source>
</evidence>
<dbReference type="InterPro" id="IPR018280">
    <property type="entry name" value="Ribosomal_uS3_CS"/>
</dbReference>
<evidence type="ECO:0000256" key="2">
    <source>
        <dbReference type="ARBA" id="ARBA00022730"/>
    </source>
</evidence>
<keyword evidence="2 8" id="KW-0699">rRNA-binding</keyword>
<evidence type="ECO:0000256" key="7">
    <source>
        <dbReference type="ARBA" id="ARBA00035257"/>
    </source>
</evidence>
<comment type="similarity">
    <text evidence="1 8 9">Belongs to the universal ribosomal protein uS3 family.</text>
</comment>
<dbReference type="InterPro" id="IPR057258">
    <property type="entry name" value="Ribosomal_uS3"/>
</dbReference>
<dbReference type="InterPro" id="IPR005704">
    <property type="entry name" value="Ribosomal_uS3_bac-typ"/>
</dbReference>
<dbReference type="GO" id="GO:0005840">
    <property type="term" value="C:ribosome"/>
    <property type="evidence" value="ECO:0007669"/>
    <property type="project" value="UniProtKB-KW"/>
</dbReference>
<comment type="function">
    <text evidence="6 8">Binds the lower part of the 30S subunit head. Binds mRNA in the 70S ribosome, positioning it for translation.</text>
</comment>
<evidence type="ECO:0000256" key="5">
    <source>
        <dbReference type="ARBA" id="ARBA00023274"/>
    </source>
</evidence>
<dbReference type="RefSeq" id="WP_255063243.1">
    <property type="nucleotide sequence ID" value="NZ_JANDBD010000011.1"/>
</dbReference>
<reference evidence="12 13" key="1">
    <citation type="submission" date="2022-06" db="EMBL/GenBank/DDBJ databases">
        <title>Mycolicibacterium sp. CAU 1645 isolated from seawater.</title>
        <authorList>
            <person name="Kim W."/>
        </authorList>
    </citation>
    <scope>NUCLEOTIDE SEQUENCE [LARGE SCALE GENOMIC DNA]</scope>
    <source>
        <strain evidence="12 13">CAU 1645</strain>
    </source>
</reference>
<evidence type="ECO:0000256" key="1">
    <source>
        <dbReference type="ARBA" id="ARBA00010761"/>
    </source>
</evidence>
<dbReference type="SUPFAM" id="SSF54821">
    <property type="entry name" value="Ribosomal protein S3 C-terminal domain"/>
    <property type="match status" value="1"/>
</dbReference>
<dbReference type="InterPro" id="IPR004044">
    <property type="entry name" value="KH_dom_type_2"/>
</dbReference>
<dbReference type="NCBIfam" id="TIGR01009">
    <property type="entry name" value="rpsC_bact"/>
    <property type="match status" value="1"/>
</dbReference>
<keyword evidence="3 8" id="KW-0694">RNA-binding</keyword>